<reference evidence="4" key="1">
    <citation type="submission" date="2019-08" db="EMBL/GenBank/DDBJ databases">
        <authorList>
            <person name="Kucharzyk K."/>
            <person name="Murdoch R.W."/>
            <person name="Higgins S."/>
            <person name="Loffler F."/>
        </authorList>
    </citation>
    <scope>NUCLEOTIDE SEQUENCE</scope>
</reference>
<dbReference type="SUPFAM" id="SSF88713">
    <property type="entry name" value="Glycoside hydrolase/deacetylase"/>
    <property type="match status" value="1"/>
</dbReference>
<keyword evidence="4" id="KW-0378">Hydrolase</keyword>
<dbReference type="GO" id="GO:0005576">
    <property type="term" value="C:extracellular region"/>
    <property type="evidence" value="ECO:0007669"/>
    <property type="project" value="UniProtKB-SubCell"/>
</dbReference>
<dbReference type="InterPro" id="IPR002509">
    <property type="entry name" value="NODB_dom"/>
</dbReference>
<evidence type="ECO:0000256" key="2">
    <source>
        <dbReference type="ARBA" id="ARBA00022729"/>
    </source>
</evidence>
<gene>
    <name evidence="4" type="primary">pgaB_2</name>
    <name evidence="4" type="ORF">SDC9_104578</name>
</gene>
<dbReference type="InterPro" id="IPR051398">
    <property type="entry name" value="Polysacch_Deacetylase"/>
</dbReference>
<sequence>MAGFLLHMTMTLPVSTTAGADGVRLPIIMYHSVLKDKSLAGPYTITPEMIESDLAYIEEQGYTTMFVSEVAKAVQSGQELPKKPIIITFDDGYLNNLTYVLPLLEKYNMKAVVSVVGCYCECYSQKPDPNPAYAYLCWEDIDALTATGRVEIGNHTYNMHRKDIRKGARKKLGESDADYYEALVTDVGKTQSLLEEYCGIVPTTFTYPFGYISKESVPILQEMGFTAMLTCREKINILTGDTDALQALGRFNRPYGISTERFMKQIGVE</sequence>
<dbReference type="AlphaFoldDB" id="A0A645AWZ1"/>
<comment type="caution">
    <text evidence="4">The sequence shown here is derived from an EMBL/GenBank/DDBJ whole genome shotgun (WGS) entry which is preliminary data.</text>
</comment>
<protein>
    <submittedName>
        <fullName evidence="4">Poly-beta-1,6-N-acetyl-D-glucosamine N-deacetylase</fullName>
        <ecNumber evidence="4">3.5.1.-</ecNumber>
    </submittedName>
</protein>
<evidence type="ECO:0000259" key="3">
    <source>
        <dbReference type="PROSITE" id="PS51677"/>
    </source>
</evidence>
<evidence type="ECO:0000313" key="4">
    <source>
        <dbReference type="EMBL" id="MPM57755.1"/>
    </source>
</evidence>
<evidence type="ECO:0000256" key="1">
    <source>
        <dbReference type="ARBA" id="ARBA00004613"/>
    </source>
</evidence>
<feature type="domain" description="NodB homology" evidence="3">
    <location>
        <begin position="83"/>
        <end position="269"/>
    </location>
</feature>
<dbReference type="Gene3D" id="3.20.20.370">
    <property type="entry name" value="Glycoside hydrolase/deacetylase"/>
    <property type="match status" value="1"/>
</dbReference>
<dbReference type="Pfam" id="PF01522">
    <property type="entry name" value="Polysacc_deac_1"/>
    <property type="match status" value="1"/>
</dbReference>
<comment type="subcellular location">
    <subcellularLocation>
        <location evidence="1">Secreted</location>
    </subcellularLocation>
</comment>
<dbReference type="PANTHER" id="PTHR34216">
    <property type="match status" value="1"/>
</dbReference>
<dbReference type="PROSITE" id="PS51677">
    <property type="entry name" value="NODB"/>
    <property type="match status" value="1"/>
</dbReference>
<dbReference type="EMBL" id="VSSQ01016428">
    <property type="protein sequence ID" value="MPM57755.1"/>
    <property type="molecule type" value="Genomic_DNA"/>
</dbReference>
<dbReference type="EC" id="3.5.1.-" evidence="4"/>
<dbReference type="PANTHER" id="PTHR34216:SF3">
    <property type="entry name" value="POLY-BETA-1,6-N-ACETYL-D-GLUCOSAMINE N-DEACETYLASE"/>
    <property type="match status" value="1"/>
</dbReference>
<accession>A0A645AWZ1</accession>
<dbReference type="GO" id="GO:0005975">
    <property type="term" value="P:carbohydrate metabolic process"/>
    <property type="evidence" value="ECO:0007669"/>
    <property type="project" value="InterPro"/>
</dbReference>
<dbReference type="InterPro" id="IPR011330">
    <property type="entry name" value="Glyco_hydro/deAcase_b/a-brl"/>
</dbReference>
<dbReference type="GO" id="GO:0016810">
    <property type="term" value="F:hydrolase activity, acting on carbon-nitrogen (but not peptide) bonds"/>
    <property type="evidence" value="ECO:0007669"/>
    <property type="project" value="InterPro"/>
</dbReference>
<keyword evidence="2" id="KW-0732">Signal</keyword>
<proteinExistence type="predicted"/>
<organism evidence="4">
    <name type="scientific">bioreactor metagenome</name>
    <dbReference type="NCBI Taxonomy" id="1076179"/>
    <lineage>
        <taxon>unclassified sequences</taxon>
        <taxon>metagenomes</taxon>
        <taxon>ecological metagenomes</taxon>
    </lineage>
</organism>
<name>A0A645AWZ1_9ZZZZ</name>